<comment type="caution">
    <text evidence="3">The sequence shown here is derived from an EMBL/GenBank/DDBJ whole genome shotgun (WGS) entry which is preliminary data.</text>
</comment>
<evidence type="ECO:0000313" key="3">
    <source>
        <dbReference type="EMBL" id="GFE06828.1"/>
    </source>
</evidence>
<evidence type="ECO:0000313" key="4">
    <source>
        <dbReference type="Proteomes" id="UP000435837"/>
    </source>
</evidence>
<feature type="region of interest" description="Disordered" evidence="1">
    <location>
        <begin position="101"/>
        <end position="130"/>
    </location>
</feature>
<feature type="compositionally biased region" description="Pro residues" evidence="1">
    <location>
        <begin position="121"/>
        <end position="130"/>
    </location>
</feature>
<protein>
    <submittedName>
        <fullName evidence="3">Uncharacterized protein</fullName>
    </submittedName>
</protein>
<feature type="signal peptide" evidence="2">
    <location>
        <begin position="1"/>
        <end position="27"/>
    </location>
</feature>
<dbReference type="RefSeq" id="WP_246295799.1">
    <property type="nucleotide sequence ID" value="NZ_BAAATH010000006.1"/>
</dbReference>
<feature type="chain" id="PRO_5025047138" evidence="2">
    <location>
        <begin position="28"/>
        <end position="130"/>
    </location>
</feature>
<evidence type="ECO:0000256" key="1">
    <source>
        <dbReference type="SAM" id="MobiDB-lite"/>
    </source>
</evidence>
<dbReference type="GeneID" id="96639483"/>
<proteinExistence type="predicted"/>
<sequence length="130" mass="13342">MRKPLAVAVAAATALAACALTAAPADAATITTKGTGWKLTTQLGVTSISPSRQYTITFAAAALKTRYTPYLTAAVAQAKAAGVRLAIGGVEAVNPAKCGPVGHIQAAQHHRPRAAARPRPRPSQPPRRGR</sequence>
<name>A0A640S6X9_9ACTN</name>
<accession>A0A640S6X9</accession>
<keyword evidence="2" id="KW-0732">Signal</keyword>
<feature type="compositionally biased region" description="Basic residues" evidence="1">
    <location>
        <begin position="108"/>
        <end position="120"/>
    </location>
</feature>
<reference evidence="3 4" key="1">
    <citation type="submission" date="2019-12" db="EMBL/GenBank/DDBJ databases">
        <title>Whole genome shotgun sequence of Streptomyces caniferus NBRC 15389.</title>
        <authorList>
            <person name="Ichikawa N."/>
            <person name="Kimura A."/>
            <person name="Kitahashi Y."/>
            <person name="Komaki H."/>
            <person name="Tamura T."/>
        </authorList>
    </citation>
    <scope>NUCLEOTIDE SEQUENCE [LARGE SCALE GENOMIC DNA]</scope>
    <source>
        <strain evidence="3 4">NBRC 15389</strain>
    </source>
</reference>
<dbReference type="EMBL" id="BLIN01000003">
    <property type="protein sequence ID" value="GFE06828.1"/>
    <property type="molecule type" value="Genomic_DNA"/>
</dbReference>
<organism evidence="3 4">
    <name type="scientific">Streptomyces caniferus</name>
    <dbReference type="NCBI Taxonomy" id="285557"/>
    <lineage>
        <taxon>Bacteria</taxon>
        <taxon>Bacillati</taxon>
        <taxon>Actinomycetota</taxon>
        <taxon>Actinomycetes</taxon>
        <taxon>Kitasatosporales</taxon>
        <taxon>Streptomycetaceae</taxon>
        <taxon>Streptomyces</taxon>
    </lineage>
</organism>
<dbReference type="Proteomes" id="UP000435837">
    <property type="component" value="Unassembled WGS sequence"/>
</dbReference>
<gene>
    <name evidence="3" type="ORF">Scani_30960</name>
</gene>
<dbReference type="AlphaFoldDB" id="A0A640S6X9"/>
<dbReference type="PROSITE" id="PS51257">
    <property type="entry name" value="PROKAR_LIPOPROTEIN"/>
    <property type="match status" value="1"/>
</dbReference>
<evidence type="ECO:0000256" key="2">
    <source>
        <dbReference type="SAM" id="SignalP"/>
    </source>
</evidence>